<dbReference type="PANTHER" id="PTHR36933:SF1">
    <property type="entry name" value="SLL0788 PROTEIN"/>
    <property type="match status" value="1"/>
</dbReference>
<proteinExistence type="predicted"/>
<evidence type="ECO:0000313" key="3">
    <source>
        <dbReference type="EMBL" id="QUS42596.1"/>
    </source>
</evidence>
<organism evidence="3 4">
    <name type="scientific">Tardiphaga alba</name>
    <dbReference type="NCBI Taxonomy" id="340268"/>
    <lineage>
        <taxon>Bacteria</taxon>
        <taxon>Pseudomonadati</taxon>
        <taxon>Pseudomonadota</taxon>
        <taxon>Alphaproteobacteria</taxon>
        <taxon>Hyphomicrobiales</taxon>
        <taxon>Nitrobacteraceae</taxon>
        <taxon>Tardiphaga</taxon>
    </lineage>
</organism>
<gene>
    <name evidence="3" type="ORF">RPMA_26350</name>
</gene>
<evidence type="ECO:0000259" key="2">
    <source>
        <dbReference type="Pfam" id="PF03713"/>
    </source>
</evidence>
<reference evidence="3 4" key="1">
    <citation type="submission" date="2019-02" db="EMBL/GenBank/DDBJ databases">
        <title>Emended description of the genus Rhodopseudomonas and description of Rhodopseudomonas albus sp. nov., a non-phototrophic, heavy-metal-tolerant bacterium isolated from garden soil.</title>
        <authorList>
            <person name="Bao Z."/>
            <person name="Cao W.W."/>
            <person name="Sato Y."/>
            <person name="Nishizawa T."/>
            <person name="Zhao J."/>
            <person name="Guo Y."/>
            <person name="Ohta H."/>
        </authorList>
    </citation>
    <scope>NUCLEOTIDE SEQUENCE [LARGE SCALE GENOMIC DNA]</scope>
    <source>
        <strain evidence="3 4">SK50-23</strain>
    </source>
</reference>
<evidence type="ECO:0000313" key="4">
    <source>
        <dbReference type="Proteomes" id="UP000682843"/>
    </source>
</evidence>
<dbReference type="EMBL" id="CP036498">
    <property type="protein sequence ID" value="QUS42596.1"/>
    <property type="molecule type" value="Genomic_DNA"/>
</dbReference>
<feature type="region of interest" description="Disordered" evidence="1">
    <location>
        <begin position="138"/>
        <end position="174"/>
    </location>
</feature>
<dbReference type="Proteomes" id="UP000682843">
    <property type="component" value="Chromosome"/>
</dbReference>
<dbReference type="InterPro" id="IPR012347">
    <property type="entry name" value="Ferritin-like"/>
</dbReference>
<sequence length="174" mass="19156">MPRIFTNDRSYLWILIVLSVVAPACAEDRGPVGDAGLVERLASEQPFIDENNAAMFKMMSEMEIKPTGDVDADFAAMMIAHHRGAIAMALAELRYGRNEKLRRIAQEIVIEQQQEIMAMQLALGQPLSFSAVPSAVATSSSVPREHSAAKHHHRRSSEMSDPAMSSAEMKGFTK</sequence>
<dbReference type="InterPro" id="IPR005183">
    <property type="entry name" value="DUF305_CopM-like"/>
</dbReference>
<feature type="domain" description="DUF305" evidence="2">
    <location>
        <begin position="47"/>
        <end position="121"/>
    </location>
</feature>
<dbReference type="Gene3D" id="1.20.1260.10">
    <property type="match status" value="1"/>
</dbReference>
<dbReference type="Pfam" id="PF03713">
    <property type="entry name" value="DUF305"/>
    <property type="match status" value="1"/>
</dbReference>
<protein>
    <submittedName>
        <fullName evidence="3">DUF305 domain-containing protein</fullName>
    </submittedName>
</protein>
<name>A0ABX8AI19_9BRAD</name>
<dbReference type="PANTHER" id="PTHR36933">
    <property type="entry name" value="SLL0788 PROTEIN"/>
    <property type="match status" value="1"/>
</dbReference>
<accession>A0ABX8AI19</accession>
<keyword evidence="4" id="KW-1185">Reference proteome</keyword>
<evidence type="ECO:0000256" key="1">
    <source>
        <dbReference type="SAM" id="MobiDB-lite"/>
    </source>
</evidence>